<evidence type="ECO:0000313" key="2">
    <source>
        <dbReference type="Proteomes" id="UP000688137"/>
    </source>
</evidence>
<dbReference type="Proteomes" id="UP000688137">
    <property type="component" value="Unassembled WGS sequence"/>
</dbReference>
<gene>
    <name evidence="1" type="ORF">PPRIM_AZ9-3.1.T0450233</name>
</gene>
<proteinExistence type="predicted"/>
<name>A0A8S1LVW9_PARPR</name>
<sequence>MMQYFTLEYQDKYCNQYEKNKFKNQQNLQFYINKQKIRSKNSIKFFKNLVRSSYQVNRFSNNQYKKESEQIPHKNSESLTITNNEISYIKYLEQLSNGISKKYVIEYFKKQKIKSDQFINLIYPLLQIEQELFEFQ</sequence>
<comment type="caution">
    <text evidence="1">The sequence shown here is derived from an EMBL/GenBank/DDBJ whole genome shotgun (WGS) entry which is preliminary data.</text>
</comment>
<keyword evidence="2" id="KW-1185">Reference proteome</keyword>
<dbReference type="EMBL" id="CAJJDM010000045">
    <property type="protein sequence ID" value="CAD8070432.1"/>
    <property type="molecule type" value="Genomic_DNA"/>
</dbReference>
<protein>
    <submittedName>
        <fullName evidence="1">Uncharacterized protein</fullName>
    </submittedName>
</protein>
<organism evidence="1 2">
    <name type="scientific">Paramecium primaurelia</name>
    <dbReference type="NCBI Taxonomy" id="5886"/>
    <lineage>
        <taxon>Eukaryota</taxon>
        <taxon>Sar</taxon>
        <taxon>Alveolata</taxon>
        <taxon>Ciliophora</taxon>
        <taxon>Intramacronucleata</taxon>
        <taxon>Oligohymenophorea</taxon>
        <taxon>Peniculida</taxon>
        <taxon>Parameciidae</taxon>
        <taxon>Paramecium</taxon>
    </lineage>
</organism>
<dbReference type="AlphaFoldDB" id="A0A8S1LVW9"/>
<evidence type="ECO:0000313" key="1">
    <source>
        <dbReference type="EMBL" id="CAD8070432.1"/>
    </source>
</evidence>
<reference evidence="1" key="1">
    <citation type="submission" date="2021-01" db="EMBL/GenBank/DDBJ databases">
        <authorList>
            <consortium name="Genoscope - CEA"/>
            <person name="William W."/>
        </authorList>
    </citation>
    <scope>NUCLEOTIDE SEQUENCE</scope>
</reference>
<accession>A0A8S1LVW9</accession>